<accession>A0A848RJB2</accession>
<dbReference type="GO" id="GO:0009254">
    <property type="term" value="P:peptidoglycan turnover"/>
    <property type="evidence" value="ECO:0007669"/>
    <property type="project" value="TreeGrafter"/>
</dbReference>
<dbReference type="GO" id="GO:0009253">
    <property type="term" value="P:peptidoglycan catabolic process"/>
    <property type="evidence" value="ECO:0007669"/>
    <property type="project" value="InterPro"/>
</dbReference>
<dbReference type="PANTHER" id="PTHR30417:SF1">
    <property type="entry name" value="N-ACETYLMURAMOYL-L-ALANINE AMIDASE AMID"/>
    <property type="match status" value="1"/>
</dbReference>
<dbReference type="Gene3D" id="3.40.80.10">
    <property type="entry name" value="Peptidoglycan recognition protein-like"/>
    <property type="match status" value="1"/>
</dbReference>
<protein>
    <recommendedName>
        <fullName evidence="2">N-acetylmuramoyl-L-alanine amidase</fullName>
        <ecNumber evidence="2">3.5.1.28</ecNumber>
    </recommendedName>
</protein>
<evidence type="ECO:0000256" key="1">
    <source>
        <dbReference type="ARBA" id="ARBA00001561"/>
    </source>
</evidence>
<evidence type="ECO:0000256" key="3">
    <source>
        <dbReference type="ARBA" id="ARBA00022801"/>
    </source>
</evidence>
<dbReference type="CDD" id="cd06583">
    <property type="entry name" value="PGRP"/>
    <property type="match status" value="1"/>
</dbReference>
<comment type="caution">
    <text evidence="6">The sequence shown here is derived from an EMBL/GenBank/DDBJ whole genome shotgun (WGS) entry which is preliminary data.</text>
</comment>
<feature type="domain" description="N-acetylmuramoyl-L-alanine amidase" evidence="5">
    <location>
        <begin position="1"/>
        <end position="136"/>
    </location>
</feature>
<dbReference type="SMART" id="SM00644">
    <property type="entry name" value="Ami_2"/>
    <property type="match status" value="1"/>
</dbReference>
<dbReference type="InterPro" id="IPR002502">
    <property type="entry name" value="Amidase_domain"/>
</dbReference>
<dbReference type="InterPro" id="IPR036505">
    <property type="entry name" value="Amidase/PGRP_sf"/>
</dbReference>
<dbReference type="GO" id="GO:0008745">
    <property type="term" value="F:N-acetylmuramoyl-L-alanine amidase activity"/>
    <property type="evidence" value="ECO:0007669"/>
    <property type="project" value="UniProtKB-EC"/>
</dbReference>
<organism evidence="6 7">
    <name type="scientific">Mobiluncus mulieris</name>
    <dbReference type="NCBI Taxonomy" id="2052"/>
    <lineage>
        <taxon>Bacteria</taxon>
        <taxon>Bacillati</taxon>
        <taxon>Actinomycetota</taxon>
        <taxon>Actinomycetes</taxon>
        <taxon>Actinomycetales</taxon>
        <taxon>Actinomycetaceae</taxon>
        <taxon>Mobiluncus</taxon>
    </lineage>
</organism>
<name>A0A848RJB2_9ACTO</name>
<dbReference type="AlphaFoldDB" id="A0A848RJB2"/>
<evidence type="ECO:0000256" key="2">
    <source>
        <dbReference type="ARBA" id="ARBA00011901"/>
    </source>
</evidence>
<keyword evidence="3" id="KW-0378">Hydrolase</keyword>
<evidence type="ECO:0000313" key="6">
    <source>
        <dbReference type="EMBL" id="NMW92862.1"/>
    </source>
</evidence>
<dbReference type="Pfam" id="PF01510">
    <property type="entry name" value="Amidase_2"/>
    <property type="match status" value="1"/>
</dbReference>
<dbReference type="Proteomes" id="UP000582487">
    <property type="component" value="Unassembled WGS sequence"/>
</dbReference>
<comment type="catalytic activity">
    <reaction evidence="1">
        <text>Hydrolyzes the link between N-acetylmuramoyl residues and L-amino acid residues in certain cell-wall glycopeptides.</text>
        <dbReference type="EC" id="3.5.1.28"/>
    </reaction>
</comment>
<evidence type="ECO:0000256" key="4">
    <source>
        <dbReference type="ARBA" id="ARBA00023316"/>
    </source>
</evidence>
<gene>
    <name evidence="6" type="ORF">HHJ74_03980</name>
</gene>
<dbReference type="EMBL" id="JABCUV010000003">
    <property type="protein sequence ID" value="NMW92862.1"/>
    <property type="molecule type" value="Genomic_DNA"/>
</dbReference>
<dbReference type="GO" id="GO:0071555">
    <property type="term" value="P:cell wall organization"/>
    <property type="evidence" value="ECO:0007669"/>
    <property type="project" value="UniProtKB-KW"/>
</dbReference>
<sequence>MTSPNYSPRNGKTPQFIVIHWWGLPEWHRNADPAGVIRHLCTPAGDKSVSAHAVVWPGGVTELIDPQLAAWHAMQVNPISIGIECWPWGNQSPRDLIHATLENLAQQIAHYYKLYPHLANVRLHPHSEHVATDCPGIFYRRQLENIHQRALEIYQGKPTKPKRKENPKMIIFRTPDGICTLFINGEMKQNPSAALLQGLQDIGVPVLNLSHEDLEFLKLSPDHAAMPGRVRNLLDLATDNPKMPDWLKQHSLLGKIQAVMGIPQR</sequence>
<keyword evidence="4" id="KW-0961">Cell wall biogenesis/degradation</keyword>
<evidence type="ECO:0000313" key="7">
    <source>
        <dbReference type="Proteomes" id="UP000582487"/>
    </source>
</evidence>
<proteinExistence type="predicted"/>
<reference evidence="6 7" key="1">
    <citation type="submission" date="2020-04" db="EMBL/GenBank/DDBJ databases">
        <title>Antimicrobial susceptibility and clonality of vaginal-derived multi-drug resistant Mobiluncus isolates in China.</title>
        <authorList>
            <person name="Zhang X."/>
        </authorList>
    </citation>
    <scope>NUCLEOTIDE SEQUENCE [LARGE SCALE GENOMIC DNA]</scope>
    <source>
        <strain evidence="6 7">7</strain>
    </source>
</reference>
<dbReference type="EC" id="3.5.1.28" evidence="2"/>
<dbReference type="PANTHER" id="PTHR30417">
    <property type="entry name" value="N-ACETYLMURAMOYL-L-ALANINE AMIDASE AMID"/>
    <property type="match status" value="1"/>
</dbReference>
<dbReference type="SUPFAM" id="SSF55846">
    <property type="entry name" value="N-acetylmuramoyl-L-alanine amidase-like"/>
    <property type="match status" value="1"/>
</dbReference>
<dbReference type="RefSeq" id="WP_050750026.1">
    <property type="nucleotide sequence ID" value="NZ_JABCUO010000001.1"/>
</dbReference>
<evidence type="ECO:0000259" key="5">
    <source>
        <dbReference type="SMART" id="SM00644"/>
    </source>
</evidence>
<dbReference type="InterPro" id="IPR051206">
    <property type="entry name" value="NAMLAA_amidase_2"/>
</dbReference>